<accession>A0ABQ9HZE3</accession>
<name>A0ABQ9HZE3_9NEOP</name>
<dbReference type="PANTHER" id="PTHR46599">
    <property type="entry name" value="PIGGYBAC TRANSPOSABLE ELEMENT-DERIVED PROTEIN 4"/>
    <property type="match status" value="1"/>
</dbReference>
<protein>
    <recommendedName>
        <fullName evidence="1">PiggyBac transposable element-derived protein domain-containing protein</fullName>
    </recommendedName>
</protein>
<evidence type="ECO:0000259" key="1">
    <source>
        <dbReference type="Pfam" id="PF13843"/>
    </source>
</evidence>
<comment type="caution">
    <text evidence="2">The sequence shown here is derived from an EMBL/GenBank/DDBJ whole genome shotgun (WGS) entry which is preliminary data.</text>
</comment>
<dbReference type="EMBL" id="JARBHB010000003">
    <property type="protein sequence ID" value="KAJ8889729.1"/>
    <property type="molecule type" value="Genomic_DNA"/>
</dbReference>
<feature type="domain" description="PiggyBac transposable element-derived protein" evidence="1">
    <location>
        <begin position="35"/>
        <end position="134"/>
    </location>
</feature>
<organism evidence="2 3">
    <name type="scientific">Dryococelus australis</name>
    <dbReference type="NCBI Taxonomy" id="614101"/>
    <lineage>
        <taxon>Eukaryota</taxon>
        <taxon>Metazoa</taxon>
        <taxon>Ecdysozoa</taxon>
        <taxon>Arthropoda</taxon>
        <taxon>Hexapoda</taxon>
        <taxon>Insecta</taxon>
        <taxon>Pterygota</taxon>
        <taxon>Neoptera</taxon>
        <taxon>Polyneoptera</taxon>
        <taxon>Phasmatodea</taxon>
        <taxon>Verophasmatodea</taxon>
        <taxon>Anareolatae</taxon>
        <taxon>Phasmatidae</taxon>
        <taxon>Eurycanthinae</taxon>
        <taxon>Dryococelus</taxon>
    </lineage>
</organism>
<dbReference type="Pfam" id="PF13843">
    <property type="entry name" value="DDE_Tnp_1_7"/>
    <property type="match status" value="1"/>
</dbReference>
<evidence type="ECO:0000313" key="3">
    <source>
        <dbReference type="Proteomes" id="UP001159363"/>
    </source>
</evidence>
<sequence>MQGIVLKLFSDTCMQMITLQCLMETKTRYISYSLFQQVYKGTRELSIDESIILFKGRYTLKHYSHMKPIKSGYKLWAMAYQRCYTLAFKVYQGKDEVVLELLIHVWGSFRELYFYNYFSSPSLLERLTAENTHAKESTDDKKLDR</sequence>
<dbReference type="InterPro" id="IPR029526">
    <property type="entry name" value="PGBD"/>
</dbReference>
<dbReference type="Proteomes" id="UP001159363">
    <property type="component" value="Chromosome 3"/>
</dbReference>
<proteinExistence type="predicted"/>
<reference evidence="2 3" key="1">
    <citation type="submission" date="2023-02" db="EMBL/GenBank/DDBJ databases">
        <title>LHISI_Scaffold_Assembly.</title>
        <authorList>
            <person name="Stuart O.P."/>
            <person name="Cleave R."/>
            <person name="Magrath M.J.L."/>
            <person name="Mikheyev A.S."/>
        </authorList>
    </citation>
    <scope>NUCLEOTIDE SEQUENCE [LARGE SCALE GENOMIC DNA]</scope>
    <source>
        <strain evidence="2">Daus_M_001</strain>
        <tissue evidence="2">Leg muscle</tissue>
    </source>
</reference>
<dbReference type="PANTHER" id="PTHR46599:SF3">
    <property type="entry name" value="PIGGYBAC TRANSPOSABLE ELEMENT-DERIVED PROTEIN 4"/>
    <property type="match status" value="1"/>
</dbReference>
<keyword evidence="3" id="KW-1185">Reference proteome</keyword>
<evidence type="ECO:0000313" key="2">
    <source>
        <dbReference type="EMBL" id="KAJ8889729.1"/>
    </source>
</evidence>
<gene>
    <name evidence="2" type="ORF">PR048_009230</name>
</gene>